<dbReference type="EMBL" id="UHIV01000008">
    <property type="protein sequence ID" value="SUP61533.1"/>
    <property type="molecule type" value="Genomic_DNA"/>
</dbReference>
<name>A0A380P8J3_WEIVI</name>
<evidence type="ECO:0000313" key="1">
    <source>
        <dbReference type="EMBL" id="SUP61533.1"/>
    </source>
</evidence>
<dbReference type="Proteomes" id="UP000254621">
    <property type="component" value="Unassembled WGS sequence"/>
</dbReference>
<reference evidence="1 2" key="1">
    <citation type="submission" date="2018-06" db="EMBL/GenBank/DDBJ databases">
        <authorList>
            <consortium name="Pathogen Informatics"/>
            <person name="Doyle S."/>
        </authorList>
    </citation>
    <scope>NUCLEOTIDE SEQUENCE [LARGE SCALE GENOMIC DNA]</scope>
    <source>
        <strain evidence="1 2">NCTC13645</strain>
    </source>
</reference>
<evidence type="ECO:0000313" key="2">
    <source>
        <dbReference type="Proteomes" id="UP000254621"/>
    </source>
</evidence>
<dbReference type="AlphaFoldDB" id="A0A380P8J3"/>
<sequence length="29" mass="3521">MQLYRLTNTDVTQLQKEFDDLNQKLHNTI</sequence>
<protein>
    <submittedName>
        <fullName evidence="1">Uncharacterized protein</fullName>
    </submittedName>
</protein>
<organism evidence="1 2">
    <name type="scientific">Weissella viridescens</name>
    <name type="common">Lactobacillus viridescens</name>
    <dbReference type="NCBI Taxonomy" id="1629"/>
    <lineage>
        <taxon>Bacteria</taxon>
        <taxon>Bacillati</taxon>
        <taxon>Bacillota</taxon>
        <taxon>Bacilli</taxon>
        <taxon>Lactobacillales</taxon>
        <taxon>Lactobacillaceae</taxon>
        <taxon>Weissella</taxon>
    </lineage>
</organism>
<proteinExistence type="predicted"/>
<gene>
    <name evidence="1" type="ORF">NCTC13645_02696</name>
</gene>
<accession>A0A380P8J3</accession>